<evidence type="ECO:0008006" key="4">
    <source>
        <dbReference type="Google" id="ProtNLM"/>
    </source>
</evidence>
<keyword evidence="3" id="KW-1185">Reference proteome</keyword>
<evidence type="ECO:0000256" key="1">
    <source>
        <dbReference type="SAM" id="Phobius"/>
    </source>
</evidence>
<dbReference type="Proteomes" id="UP000249334">
    <property type="component" value="Unassembled WGS sequence"/>
</dbReference>
<name>A0ABX9CPS6_9ACTN</name>
<proteinExistence type="predicted"/>
<evidence type="ECO:0000313" key="3">
    <source>
        <dbReference type="Proteomes" id="UP000249334"/>
    </source>
</evidence>
<dbReference type="EMBL" id="PXXW01000008">
    <property type="protein sequence ID" value="RAO03696.1"/>
    <property type="molecule type" value="Genomic_DNA"/>
</dbReference>
<protein>
    <recommendedName>
        <fullName evidence="4">Glycine zipper domain-containing protein</fullName>
    </recommendedName>
</protein>
<feature type="transmembrane region" description="Helical" evidence="1">
    <location>
        <begin position="38"/>
        <end position="59"/>
    </location>
</feature>
<evidence type="ECO:0000313" key="2">
    <source>
        <dbReference type="EMBL" id="RAO03696.1"/>
    </source>
</evidence>
<sequence>MVGMRRSLPLVGLVLGALGGALWGWLGGDGYEAGDSALGTGLMGAIVGLLIGAVAYGLAGRGNRNSPGRNR</sequence>
<keyword evidence="1" id="KW-1133">Transmembrane helix</keyword>
<accession>A0ABX9CPS6</accession>
<reference evidence="2 3" key="1">
    <citation type="submission" date="2018-03" db="EMBL/GenBank/DDBJ databases">
        <title>Genomic framework for the identification of Micromonospora saelicesensis and Micromonospora noduli.</title>
        <authorList>
            <person name="Riesco R."/>
            <person name="Trujillo M.E."/>
        </authorList>
    </citation>
    <scope>NUCLEOTIDE SEQUENCE [LARGE SCALE GENOMIC DNA]</scope>
    <source>
        <strain evidence="2 3">GAR05</strain>
    </source>
</reference>
<gene>
    <name evidence="2" type="ORF">GAR05_00676</name>
</gene>
<keyword evidence="1" id="KW-0472">Membrane</keyword>
<organism evidence="2 3">
    <name type="scientific">Micromonospora saelicesensis</name>
    <dbReference type="NCBI Taxonomy" id="285676"/>
    <lineage>
        <taxon>Bacteria</taxon>
        <taxon>Bacillati</taxon>
        <taxon>Actinomycetota</taxon>
        <taxon>Actinomycetes</taxon>
        <taxon>Micromonosporales</taxon>
        <taxon>Micromonosporaceae</taxon>
        <taxon>Micromonospora</taxon>
    </lineage>
</organism>
<feature type="transmembrane region" description="Helical" evidence="1">
    <location>
        <begin position="7"/>
        <end position="26"/>
    </location>
</feature>
<comment type="caution">
    <text evidence="2">The sequence shown here is derived from an EMBL/GenBank/DDBJ whole genome shotgun (WGS) entry which is preliminary data.</text>
</comment>
<keyword evidence="1" id="KW-0812">Transmembrane</keyword>